<dbReference type="InParanoid" id="G0EGL3"/>
<keyword evidence="1" id="KW-0812">Transmembrane</keyword>
<dbReference type="GeneID" id="11138978"/>
<feature type="transmembrane region" description="Helical" evidence="1">
    <location>
        <begin position="22"/>
        <end position="43"/>
    </location>
</feature>
<dbReference type="AlphaFoldDB" id="G0EGL3"/>
<sequence>MSYLYAFRLSSSELVSLGVSALAWPLFIIATGFVAALALVIIARQCGGVGCALRSPFFWLVVVLGVILPAVVMVFDIVTTRAEYVVTGNCTLVVDTSFGSVRVSLPNATVTLTGDPGIKLRKHGIGVPGLLVGRVELSDGSEALAIVYRPPGHYLVVKSDGETVILSHPGIEEVYEKIMSACRATR</sequence>
<dbReference type="EMBL" id="CP002838">
    <property type="protein sequence ID" value="AEM38387.1"/>
    <property type="molecule type" value="Genomic_DNA"/>
</dbReference>
<evidence type="ECO:0000313" key="3">
    <source>
        <dbReference type="Proteomes" id="UP000001037"/>
    </source>
</evidence>
<dbReference type="eggNOG" id="arCOG09789">
    <property type="taxonomic scope" value="Archaea"/>
</dbReference>
<name>G0EGL3_PYRF1</name>
<dbReference type="RefSeq" id="WP_014026064.1">
    <property type="nucleotide sequence ID" value="NC_015931.1"/>
</dbReference>
<protein>
    <recommendedName>
        <fullName evidence="4">Bacterial Pleckstrin homology domain-containing protein</fullName>
    </recommendedName>
</protein>
<reference evidence="2 3" key="1">
    <citation type="journal article" date="2011" name="Stand. Genomic Sci.">
        <title>Complete genome sequence of the hyperthermophilic chemolithoautotroph Pyrolobus fumarii type strain (1A).</title>
        <authorList>
            <person name="Anderson I."/>
            <person name="Goker M."/>
            <person name="Nolan M."/>
            <person name="Lucas S."/>
            <person name="Hammon N."/>
            <person name="Deshpande S."/>
            <person name="Cheng J.F."/>
            <person name="Tapia R."/>
            <person name="Han C."/>
            <person name="Goodwin L."/>
            <person name="Pitluck S."/>
            <person name="Huntemann M."/>
            <person name="Liolios K."/>
            <person name="Ivanova N."/>
            <person name="Pagani I."/>
            <person name="Mavromatis K."/>
            <person name="Ovchinikova G."/>
            <person name="Pati A."/>
            <person name="Chen A."/>
            <person name="Palaniappan K."/>
            <person name="Land M."/>
            <person name="Hauser L."/>
            <person name="Brambilla E.M."/>
            <person name="Huber H."/>
            <person name="Yasawong M."/>
            <person name="Rohde M."/>
            <person name="Spring S."/>
            <person name="Abt B."/>
            <person name="Sikorski J."/>
            <person name="Wirth R."/>
            <person name="Detter J.C."/>
            <person name="Woyke T."/>
            <person name="Bristow J."/>
            <person name="Eisen J.A."/>
            <person name="Markowitz V."/>
            <person name="Hugenholtz P."/>
            <person name="Kyrpides N.C."/>
            <person name="Klenk H.P."/>
            <person name="Lapidus A."/>
        </authorList>
    </citation>
    <scope>NUCLEOTIDE SEQUENCE [LARGE SCALE GENOMIC DNA]</scope>
    <source>
        <strain evidence="3">DSM 11204 / 1A</strain>
    </source>
</reference>
<feature type="transmembrane region" description="Helical" evidence="1">
    <location>
        <begin position="55"/>
        <end position="75"/>
    </location>
</feature>
<dbReference type="Proteomes" id="UP000001037">
    <property type="component" value="Chromosome"/>
</dbReference>
<keyword evidence="1" id="KW-0472">Membrane</keyword>
<organism evidence="2 3">
    <name type="scientific">Pyrolobus fumarii (strain DSM 11204 / 1A)</name>
    <dbReference type="NCBI Taxonomy" id="694429"/>
    <lineage>
        <taxon>Archaea</taxon>
        <taxon>Thermoproteota</taxon>
        <taxon>Thermoprotei</taxon>
        <taxon>Desulfurococcales</taxon>
        <taxon>Pyrodictiaceae</taxon>
        <taxon>Pyrolobus</taxon>
    </lineage>
</organism>
<keyword evidence="3" id="KW-1185">Reference proteome</keyword>
<accession>G0EGL3</accession>
<dbReference type="HOGENOM" id="CLU_1451461_0_0_2"/>
<dbReference type="KEGG" id="pfm:Pyrfu_0516"/>
<evidence type="ECO:0008006" key="4">
    <source>
        <dbReference type="Google" id="ProtNLM"/>
    </source>
</evidence>
<evidence type="ECO:0000256" key="1">
    <source>
        <dbReference type="SAM" id="Phobius"/>
    </source>
</evidence>
<dbReference type="STRING" id="694429.Pyrfu_0516"/>
<gene>
    <name evidence="2" type="ordered locus">Pyrfu_0516</name>
</gene>
<keyword evidence="1" id="KW-1133">Transmembrane helix</keyword>
<evidence type="ECO:0000313" key="2">
    <source>
        <dbReference type="EMBL" id="AEM38387.1"/>
    </source>
</evidence>
<proteinExistence type="predicted"/>